<gene>
    <name evidence="1" type="ORF">NCTC12877_02737</name>
</gene>
<name>A0A378U7P4_9GAMM</name>
<evidence type="ECO:0000313" key="1">
    <source>
        <dbReference type="EMBL" id="STZ70263.1"/>
    </source>
</evidence>
<proteinExistence type="predicted"/>
<accession>A0A378U7P4</accession>
<protein>
    <submittedName>
        <fullName evidence="1">Uncharacterized protein</fullName>
    </submittedName>
</protein>
<sequence>MGAGNDTVKIEKNSYITTMTLGDGNDDLRMGGQLGNYSTIDAGMAMTMCIFLDTRITLL</sequence>
<reference evidence="1 2" key="1">
    <citation type="submission" date="2018-06" db="EMBL/GenBank/DDBJ databases">
        <authorList>
            <consortium name="Pathogen Informatics"/>
            <person name="Doyle S."/>
        </authorList>
    </citation>
    <scope>NUCLEOTIDE SEQUENCE [LARGE SCALE GENOMIC DNA]</scope>
    <source>
        <strain evidence="1 2">NCTC12877</strain>
    </source>
</reference>
<keyword evidence="2" id="KW-1185">Reference proteome</keyword>
<dbReference type="Gene3D" id="2.160.20.160">
    <property type="match status" value="1"/>
</dbReference>
<organism evidence="1 2">
    <name type="scientific">Moraxella caprae</name>
    <dbReference type="NCBI Taxonomy" id="90240"/>
    <lineage>
        <taxon>Bacteria</taxon>
        <taxon>Pseudomonadati</taxon>
        <taxon>Pseudomonadota</taxon>
        <taxon>Gammaproteobacteria</taxon>
        <taxon>Moraxellales</taxon>
        <taxon>Moraxellaceae</taxon>
        <taxon>Moraxella</taxon>
    </lineage>
</organism>
<dbReference type="AlphaFoldDB" id="A0A378U7P4"/>
<dbReference type="EMBL" id="UGQB01000006">
    <property type="protein sequence ID" value="STZ70263.1"/>
    <property type="molecule type" value="Genomic_DNA"/>
</dbReference>
<evidence type="ECO:0000313" key="2">
    <source>
        <dbReference type="Proteomes" id="UP000254065"/>
    </source>
</evidence>
<dbReference type="Proteomes" id="UP000254065">
    <property type="component" value="Unassembled WGS sequence"/>
</dbReference>